<dbReference type="GO" id="GO:0008726">
    <property type="term" value="F:alkanesulfonate monooxygenase activity"/>
    <property type="evidence" value="ECO:0007669"/>
    <property type="project" value="TreeGrafter"/>
</dbReference>
<dbReference type="AlphaFoldDB" id="A0A652YWJ2"/>
<name>A0A652YWJ2_NOCGL</name>
<evidence type="ECO:0000259" key="5">
    <source>
        <dbReference type="Pfam" id="PF00296"/>
    </source>
</evidence>
<dbReference type="PANTHER" id="PTHR42847:SF4">
    <property type="entry name" value="ALKANESULFONATE MONOOXYGENASE-RELATED"/>
    <property type="match status" value="1"/>
</dbReference>
<keyword evidence="1" id="KW-0285">Flavoprotein</keyword>
<evidence type="ECO:0000313" key="6">
    <source>
        <dbReference type="EMBL" id="TYQ08031.1"/>
    </source>
</evidence>
<evidence type="ECO:0000256" key="2">
    <source>
        <dbReference type="ARBA" id="ARBA00022643"/>
    </source>
</evidence>
<dbReference type="EMBL" id="VNIQ01000001">
    <property type="protein sequence ID" value="TYQ08031.1"/>
    <property type="molecule type" value="Genomic_DNA"/>
</dbReference>
<dbReference type="PANTHER" id="PTHR42847">
    <property type="entry name" value="ALKANESULFONATE MONOOXYGENASE"/>
    <property type="match status" value="1"/>
</dbReference>
<dbReference type="InterPro" id="IPR019921">
    <property type="entry name" value="Lucif-like_OxRdtase_Rv2161c"/>
</dbReference>
<comment type="caution">
    <text evidence="6">The sequence shown here is derived from an EMBL/GenBank/DDBJ whole genome shotgun (WGS) entry which is preliminary data.</text>
</comment>
<dbReference type="InterPro" id="IPR050172">
    <property type="entry name" value="SsuD_RutA_monooxygenase"/>
</dbReference>
<dbReference type="SUPFAM" id="SSF51679">
    <property type="entry name" value="Bacterial luciferase-like"/>
    <property type="match status" value="1"/>
</dbReference>
<reference evidence="6" key="1">
    <citation type="submission" date="2019-07" db="EMBL/GenBank/DDBJ databases">
        <title>Genomic Encyclopedia of Type Strains, Phase IV (KMG-IV): sequencing the most valuable type-strain genomes for metagenomic binning, comparative biology and taxonomic classification.</title>
        <authorList>
            <person name="Goeker M."/>
        </authorList>
    </citation>
    <scope>NUCLEOTIDE SEQUENCE</scope>
    <source>
        <strain evidence="6">DSM 44596</strain>
    </source>
</reference>
<dbReference type="Gene3D" id="3.20.20.30">
    <property type="entry name" value="Luciferase-like domain"/>
    <property type="match status" value="1"/>
</dbReference>
<protein>
    <submittedName>
        <fullName evidence="6">Putative F420-dependent oxidoreductase</fullName>
    </submittedName>
</protein>
<organism evidence="6">
    <name type="scientific">Nocardia globerula</name>
    <dbReference type="NCBI Taxonomy" id="1818"/>
    <lineage>
        <taxon>Bacteria</taxon>
        <taxon>Bacillati</taxon>
        <taxon>Actinomycetota</taxon>
        <taxon>Actinomycetes</taxon>
        <taxon>Mycobacteriales</taxon>
        <taxon>Nocardiaceae</taxon>
        <taxon>Nocardia</taxon>
    </lineage>
</organism>
<dbReference type="NCBIfam" id="TIGR03619">
    <property type="entry name" value="F420_Rv2161c"/>
    <property type="match status" value="1"/>
</dbReference>
<dbReference type="Pfam" id="PF00296">
    <property type="entry name" value="Bac_luciferase"/>
    <property type="match status" value="1"/>
</dbReference>
<accession>A0A652YWJ2</accession>
<dbReference type="InterPro" id="IPR036661">
    <property type="entry name" value="Luciferase-like_sf"/>
</dbReference>
<gene>
    <name evidence="6" type="ORF">FNL38_101398</name>
</gene>
<proteinExistence type="predicted"/>
<keyword evidence="2" id="KW-0288">FMN</keyword>
<evidence type="ECO:0000256" key="1">
    <source>
        <dbReference type="ARBA" id="ARBA00022630"/>
    </source>
</evidence>
<dbReference type="InterPro" id="IPR011251">
    <property type="entry name" value="Luciferase-like_dom"/>
</dbReference>
<feature type="domain" description="Luciferase-like" evidence="5">
    <location>
        <begin position="44"/>
        <end position="268"/>
    </location>
</feature>
<dbReference type="GO" id="GO:0046306">
    <property type="term" value="P:alkanesulfonate catabolic process"/>
    <property type="evidence" value="ECO:0007669"/>
    <property type="project" value="TreeGrafter"/>
</dbReference>
<keyword evidence="4" id="KW-0503">Monooxygenase</keyword>
<evidence type="ECO:0000256" key="4">
    <source>
        <dbReference type="ARBA" id="ARBA00023033"/>
    </source>
</evidence>
<evidence type="ECO:0000256" key="3">
    <source>
        <dbReference type="ARBA" id="ARBA00023002"/>
    </source>
</evidence>
<sequence length="325" mass="35915">MDVPVIRISRVIACCKAIRSGLTCQSTSDENGGTMKWSLAGAMIDALELCELAQVTEEAGFDGIAMPDSVFYPEQVSAPYPYTADGKRMWAPETPMPDPFIAMTAMAAVTSRIQFYTNVFKLPLRDPLLTAKQVSTMAVMSGNRIAIGVGLSWIPEEFTFTGTEMRTRGARTDEAIEIIKAVCAGRGPQWVEYHGKHYDFDALMISPAPETPVPIYIGGHSEPGLRRAARLADGWMSVNTTKAELASAIDRLTKLRAEFGRADVPFEINVSPTDVRDIDGYRELEELGVTEIRVSPWYRYGVDPGDRQGRLDSIRQFADEVISQY</sequence>
<keyword evidence="3" id="KW-0560">Oxidoreductase</keyword>